<evidence type="ECO:0000313" key="10">
    <source>
        <dbReference type="Proteomes" id="UP001596524"/>
    </source>
</evidence>
<keyword evidence="5 7" id="KW-0472">Membrane</keyword>
<feature type="transmembrane region" description="Helical" evidence="7">
    <location>
        <begin position="294"/>
        <end position="327"/>
    </location>
</feature>
<evidence type="ECO:0000313" key="9">
    <source>
        <dbReference type="EMBL" id="MFC7363350.1"/>
    </source>
</evidence>
<feature type="transmembrane region" description="Helical" evidence="7">
    <location>
        <begin position="339"/>
        <end position="360"/>
    </location>
</feature>
<proteinExistence type="inferred from homology"/>
<feature type="transmembrane region" description="Helical" evidence="7">
    <location>
        <begin position="251"/>
        <end position="273"/>
    </location>
</feature>
<reference evidence="10" key="1">
    <citation type="journal article" date="2019" name="Int. J. Syst. Evol. Microbiol.">
        <title>The Global Catalogue of Microorganisms (GCM) 10K type strain sequencing project: providing services to taxonomists for standard genome sequencing and annotation.</title>
        <authorList>
            <consortium name="The Broad Institute Genomics Platform"/>
            <consortium name="The Broad Institute Genome Sequencing Center for Infectious Disease"/>
            <person name="Wu L."/>
            <person name="Ma J."/>
        </authorList>
    </citation>
    <scope>NUCLEOTIDE SEQUENCE [LARGE SCALE GENOMIC DNA]</scope>
    <source>
        <strain evidence="10">FCH27</strain>
    </source>
</reference>
<feature type="domain" description="ABC3 transporter permease C-terminal" evidence="8">
    <location>
        <begin position="844"/>
        <end position="959"/>
    </location>
</feature>
<dbReference type="InterPro" id="IPR050250">
    <property type="entry name" value="Macrolide_Exporter_MacB"/>
</dbReference>
<feature type="transmembrane region" description="Helical" evidence="7">
    <location>
        <begin position="892"/>
        <end position="912"/>
    </location>
</feature>
<protein>
    <submittedName>
        <fullName evidence="9">FtsX-like permease family protein</fullName>
    </submittedName>
</protein>
<feature type="transmembrane region" description="Helical" evidence="7">
    <location>
        <begin position="464"/>
        <end position="485"/>
    </location>
</feature>
<feature type="transmembrane region" description="Helical" evidence="7">
    <location>
        <begin position="833"/>
        <end position="859"/>
    </location>
</feature>
<dbReference type="EMBL" id="JBHTCH010000030">
    <property type="protein sequence ID" value="MFC7363350.1"/>
    <property type="molecule type" value="Genomic_DNA"/>
</dbReference>
<evidence type="ECO:0000256" key="3">
    <source>
        <dbReference type="ARBA" id="ARBA00022692"/>
    </source>
</evidence>
<name>A0ABW2NBP1_9ACTN</name>
<dbReference type="PANTHER" id="PTHR30572:SF4">
    <property type="entry name" value="ABC TRANSPORTER PERMEASE YTRF"/>
    <property type="match status" value="1"/>
</dbReference>
<evidence type="ECO:0000256" key="1">
    <source>
        <dbReference type="ARBA" id="ARBA00004651"/>
    </source>
</evidence>
<evidence type="ECO:0000256" key="7">
    <source>
        <dbReference type="SAM" id="Phobius"/>
    </source>
</evidence>
<feature type="transmembrane region" description="Helical" evidence="7">
    <location>
        <begin position="381"/>
        <end position="404"/>
    </location>
</feature>
<keyword evidence="4 7" id="KW-1133">Transmembrane helix</keyword>
<dbReference type="Proteomes" id="UP001596524">
    <property type="component" value="Unassembled WGS sequence"/>
</dbReference>
<keyword evidence="2" id="KW-1003">Cell membrane</keyword>
<dbReference type="Pfam" id="PF02687">
    <property type="entry name" value="FtsX"/>
    <property type="match status" value="2"/>
</dbReference>
<feature type="transmembrane region" description="Helical" evidence="7">
    <location>
        <begin position="932"/>
        <end position="959"/>
    </location>
</feature>
<dbReference type="PANTHER" id="PTHR30572">
    <property type="entry name" value="MEMBRANE COMPONENT OF TRANSPORTER-RELATED"/>
    <property type="match status" value="1"/>
</dbReference>
<evidence type="ECO:0000256" key="6">
    <source>
        <dbReference type="ARBA" id="ARBA00038076"/>
    </source>
</evidence>
<gene>
    <name evidence="9" type="ORF">ACFQO6_23970</name>
</gene>
<comment type="subcellular location">
    <subcellularLocation>
        <location evidence="1">Cell membrane</location>
        <topology evidence="1">Multi-pass membrane protein</topology>
    </subcellularLocation>
</comment>
<feature type="domain" description="ABC3 transporter permease C-terminal" evidence="8">
    <location>
        <begin position="258"/>
        <end position="363"/>
    </location>
</feature>
<dbReference type="RefSeq" id="WP_255889304.1">
    <property type="nucleotide sequence ID" value="NZ_JAFMZM010000002.1"/>
</dbReference>
<evidence type="ECO:0000256" key="5">
    <source>
        <dbReference type="ARBA" id="ARBA00023136"/>
    </source>
</evidence>
<organism evidence="9 10">
    <name type="scientific">Nocardioides astragali</name>
    <dbReference type="NCBI Taxonomy" id="1776736"/>
    <lineage>
        <taxon>Bacteria</taxon>
        <taxon>Bacillati</taxon>
        <taxon>Actinomycetota</taxon>
        <taxon>Actinomycetes</taxon>
        <taxon>Propionibacteriales</taxon>
        <taxon>Nocardioidaceae</taxon>
        <taxon>Nocardioides</taxon>
    </lineage>
</organism>
<dbReference type="InterPro" id="IPR003838">
    <property type="entry name" value="ABC3_permease_C"/>
</dbReference>
<comment type="caution">
    <text evidence="9">The sequence shown here is derived from an EMBL/GenBank/DDBJ whole genome shotgun (WGS) entry which is preliminary data.</text>
</comment>
<evidence type="ECO:0000259" key="8">
    <source>
        <dbReference type="Pfam" id="PF02687"/>
    </source>
</evidence>
<keyword evidence="3 7" id="KW-0812">Transmembrane</keyword>
<keyword evidence="10" id="KW-1185">Reference proteome</keyword>
<evidence type="ECO:0000256" key="2">
    <source>
        <dbReference type="ARBA" id="ARBA00022475"/>
    </source>
</evidence>
<sequence length="971" mass="100786">MQQALVDTLLAQATPAERTVTVLSESKVFAGSALEARDPRALEALFPDAVDVRLAPAVLGRTATVTPARGDVPPAGLLVWREDACEHVRVLSGRCPAGAGEILVSEADVENFGLDIGSTRTVNPGIEGEPGVRLEVVGTYAPRDEEWWQGTRLVGISNVFPGLEPSANHDAWLTTEETFADAPILTRETSQAGAPLLAATAGVEEVIALGDEQRTMARDLRTMAEDLQVDSGLDELADDVRSQVRQAHRTVPLLVAPMAVLAIYVLWLVLSAATAQRRGEVAVARLRGRGPAGAAALLLLELLPALVVGVVPGAAVALAGGAVAAAVLPGDTPFEVAPGFATTVLIAVLALVLTALAAAVRTAREPVHEVIRSGPVPSRRWALGAPDAFVVACAATGVLAFVSGSLQGPLALAGPALLALLAGLLLAHVTVPVASATGRRLLRRGRLVSGVSLLETGRRRETRAVVAVITVASALAVFSIDALVIGERNRVNASEHDAGAPVVLGVAGRDLDTVRAALGVADPTGRRATPVLLARDTLAVEPAEFSRIAFFPRGAPTPAQWRAIAPPDREPVVLRGARFSLDVTSGDELTAADVFGSDVEVNLALVVTPSTGARRTIALGPLPPPGASRTLVGTSAECAGGCRLAAVQLTTAQGVVIGGDLELTDLRADGKPVEWGTSAEDWNPTEEESTLILPLDSGTSGVLHLQLAVSGLYPVELRPSWVPRTVPALLPTKPEDPLGLVVTGVDGTDRPAEAVGRVVLLPAMPRRAALVDLDAVTRGQDITFDTRTEVWLVDDPELVEAVVAALGERGLAVTDVRRYATIRQSYEDTVASWSLALGAAVAPAVMLLALLVLLVLAIIGWRSRARNLAILRLNGAGPRTTRRLAVWAQPPAVLVGIVGGVAAGLAGALLAMPDVSFLPSPPDTPVIDVATSWPAVIWVAAVCLVVLPSVAALAGLAVARRADLERARESS</sequence>
<comment type="similarity">
    <text evidence="6">Belongs to the ABC-4 integral membrane protein family.</text>
</comment>
<accession>A0ABW2NBP1</accession>
<evidence type="ECO:0000256" key="4">
    <source>
        <dbReference type="ARBA" id="ARBA00022989"/>
    </source>
</evidence>
<feature type="transmembrane region" description="Helical" evidence="7">
    <location>
        <begin position="410"/>
        <end position="434"/>
    </location>
</feature>